<organism evidence="2 3">
    <name type="scientific">Mycobacterium canetti</name>
    <dbReference type="NCBI Taxonomy" id="78331"/>
    <lineage>
        <taxon>Bacteria</taxon>
        <taxon>Bacillati</taxon>
        <taxon>Actinomycetota</taxon>
        <taxon>Actinomycetes</taxon>
        <taxon>Mycobacteriales</taxon>
        <taxon>Mycobacteriaceae</taxon>
        <taxon>Mycobacterium</taxon>
        <taxon>Mycobacterium tuberculosis complex</taxon>
    </lineage>
</organism>
<keyword evidence="3" id="KW-1185">Reference proteome</keyword>
<feature type="non-terminal residue" evidence="2">
    <location>
        <position position="200"/>
    </location>
</feature>
<reference evidence="2 3" key="1">
    <citation type="submission" date="2024-05" db="EMBL/GenBank/DDBJ databases">
        <title>Whole genome sequences of Mycobacterium canettii strains associated with human tuberculosis in Canada.</title>
        <authorList>
            <person name="Islam M.R."/>
            <person name="Soualhine H."/>
        </authorList>
    </citation>
    <scope>NUCLEOTIDE SEQUENCE [LARGE SCALE GENOMIC DNA]</scope>
    <source>
        <strain evidence="2 3">1901080</strain>
    </source>
</reference>
<dbReference type="EMBL" id="JBEEEP010000154">
    <property type="protein sequence ID" value="MEQ6322691.1"/>
    <property type="molecule type" value="Genomic_DNA"/>
</dbReference>
<accession>A0ABV1MK90</accession>
<feature type="region of interest" description="Disordered" evidence="1">
    <location>
        <begin position="65"/>
        <end position="86"/>
    </location>
</feature>
<dbReference type="Proteomes" id="UP001485476">
    <property type="component" value="Unassembled WGS sequence"/>
</dbReference>
<comment type="caution">
    <text evidence="2">The sequence shown here is derived from an EMBL/GenBank/DDBJ whole genome shotgun (WGS) entry which is preliminary data.</text>
</comment>
<sequence>MKNLSLPETRDAAKQLLDSVAGDLTGEAAQRFQALTRHAEELRAEQRRRGREAEEALRRCRAGELRVVPGAPTGGDDGDAPPGNSLRDTAFRTLDVCVRDGLMSSRAAEAAETLCRTGPPQSTSWAQRWLAATGNRDYLGAFVKRVSNPVAGHTVWTDREAAAWREAAAVAAEQRAMGLVDTQGGFLIPAALDPAILLSG</sequence>
<evidence type="ECO:0000313" key="3">
    <source>
        <dbReference type="Proteomes" id="UP001485476"/>
    </source>
</evidence>
<evidence type="ECO:0000256" key="1">
    <source>
        <dbReference type="SAM" id="MobiDB-lite"/>
    </source>
</evidence>
<name>A0ABV1MK90_9MYCO</name>
<proteinExistence type="predicted"/>
<protein>
    <submittedName>
        <fullName evidence="2">Phage major capsid protein</fullName>
    </submittedName>
</protein>
<gene>
    <name evidence="2" type="ORF">ABDZ14_21185</name>
</gene>
<evidence type="ECO:0000313" key="2">
    <source>
        <dbReference type="EMBL" id="MEQ6322691.1"/>
    </source>
</evidence>